<evidence type="ECO:0000256" key="6">
    <source>
        <dbReference type="ARBA" id="ARBA00023242"/>
    </source>
</evidence>
<dbReference type="OrthoDB" id="7608935at2759"/>
<feature type="compositionally biased region" description="Basic and acidic residues" evidence="7">
    <location>
        <begin position="207"/>
        <end position="232"/>
    </location>
</feature>
<evidence type="ECO:0000259" key="8">
    <source>
        <dbReference type="SMART" id="SM00343"/>
    </source>
</evidence>
<evidence type="ECO:0000256" key="4">
    <source>
        <dbReference type="ARBA" id="ARBA00022771"/>
    </source>
</evidence>
<feature type="compositionally biased region" description="Polar residues" evidence="7">
    <location>
        <begin position="1"/>
        <end position="20"/>
    </location>
</feature>
<dbReference type="AlphaFoldDB" id="N4VBA4"/>
<reference evidence="10" key="1">
    <citation type="journal article" date="2013" name="New Phytol.">
        <title>Comparative genomic and transcriptomic analyses reveal the hemibiotrophic stage shift of Colletotrichum fungi.</title>
        <authorList>
            <person name="Gan P."/>
            <person name="Ikeda K."/>
            <person name="Irieda H."/>
            <person name="Narusaka M."/>
            <person name="O'Connell R.J."/>
            <person name="Narusaka Y."/>
            <person name="Takano Y."/>
            <person name="Kubo Y."/>
            <person name="Shirasu K."/>
        </authorList>
    </citation>
    <scope>NUCLEOTIDE SEQUENCE [LARGE SCALE GENOMIC DNA]</scope>
    <source>
        <strain evidence="10">104-T / ATCC 96160 / CBS 514.97 / LARS 414 / MAFF 240422</strain>
    </source>
</reference>
<feature type="domain" description="CCHC-type" evidence="8">
    <location>
        <begin position="547"/>
        <end position="563"/>
    </location>
</feature>
<dbReference type="InterPro" id="IPR001878">
    <property type="entry name" value="Znf_CCHC"/>
</dbReference>
<feature type="domain" description="CCHC-type" evidence="8">
    <location>
        <begin position="483"/>
        <end position="499"/>
    </location>
</feature>
<dbReference type="Gene3D" id="4.10.60.10">
    <property type="entry name" value="Zinc finger, CCHC-type"/>
    <property type="match status" value="2"/>
</dbReference>
<feature type="domain" description="CCHC-type" evidence="8">
    <location>
        <begin position="510"/>
        <end position="526"/>
    </location>
</feature>
<comment type="caution">
    <text evidence="9">The sequence shown here is derived from an EMBL/GenBank/DDBJ whole genome shotgun (WGS) entry which is preliminary data.</text>
</comment>
<dbReference type="PANTHER" id="PTHR46543:SF1">
    <property type="entry name" value="ZINC FINGER CCHC DOMAIN-CONTAINING PROTEIN 7"/>
    <property type="match status" value="1"/>
</dbReference>
<feature type="region of interest" description="Disordered" evidence="7">
    <location>
        <begin position="649"/>
        <end position="779"/>
    </location>
</feature>
<sequence>METAQESTPVQAEVAETQQPSKKRSLEDVSEAGPNASEHRQAPSEPEAKRVRTQPAETEGDDSIEEGELEEDGEVSPAPASEPAAVGGDAATVAMAPALKEENRRVTRSASKGPAAHAGWNQGITSRIRTSLGGSTTTLSKAPVAEPKEATLEPEKAPSSAPASPIPAPDSLAPASQAPAPPAPVQAVATDAHLPPPPAEPAKPPKTRQERRQEKQKEQVLERQKASEERRKPWEYAPGLTFSLPIKKNILQPKGNNLGAGVWKAKFKSWCQSFVSRNIAQKDSLNAEIVHAALHEYIANRAHWTKKKHQGVAAAEARKPQAKNDIAVNLATILKDDAFLMTSGEGTQESPMVIDDDDGEQVAPHSADTTLDTPAATHTSPHSIIEVHDSDDDQKPSVKDTAQSVDQPDDEMEVDGARPGPRLMSEEEDLAQQRKYFPGLAATEKVCVFCAAPGHTSSSCPKTACTFCQVPGHFYWNCPTRERCTKCRQLGHSQGQCKEKLVHLDEEGMECAACGSTKHLENECEALWRSYKPRKSLIKKVNALPAFCASCGRDSHYSSDCALRGELPRSATWSLGNRSLYLDKNAPDGPISNFASTPALPQLNIKGSAAKRNHIFYPDSDGSEDGEFIGKKVQPRAPVGNIQMSSNIQFGNVGHAPTSVKRTPGQPGWQPPLPPGPPPPAPGPPNQGSYSRMFKSHNNQSRPPPPNNVPGRGGLPPKPPAPQHGFHNGPPPNGAASARKSRARNGHGGQQQNQNQQNQNSGGPATRRSRHKKRGGQQG</sequence>
<dbReference type="EMBL" id="AMCV02000001">
    <property type="protein sequence ID" value="TDZ26913.1"/>
    <property type="molecule type" value="Genomic_DNA"/>
</dbReference>
<accession>N4VBA4</accession>
<evidence type="ECO:0000256" key="5">
    <source>
        <dbReference type="ARBA" id="ARBA00022833"/>
    </source>
</evidence>
<gene>
    <name evidence="9" type="primary">air1</name>
    <name evidence="9" type="ORF">Cob_v000548</name>
</gene>
<feature type="compositionally biased region" description="Basic and acidic residues" evidence="7">
    <location>
        <begin position="37"/>
        <end position="50"/>
    </location>
</feature>
<keyword evidence="4" id="KW-0863">Zinc-finger</keyword>
<feature type="region of interest" description="Disordered" evidence="7">
    <location>
        <begin position="346"/>
        <end position="423"/>
    </location>
</feature>
<keyword evidence="3" id="KW-0677">Repeat</keyword>
<feature type="compositionally biased region" description="Low complexity" evidence="7">
    <location>
        <begin position="125"/>
        <end position="140"/>
    </location>
</feature>
<dbReference type="GO" id="GO:0071036">
    <property type="term" value="P:nuclear polyadenylation-dependent snoRNA catabolic process"/>
    <property type="evidence" value="ECO:0007669"/>
    <property type="project" value="TreeGrafter"/>
</dbReference>
<feature type="compositionally biased region" description="Low complexity" evidence="7">
    <location>
        <begin position="750"/>
        <end position="763"/>
    </location>
</feature>
<feature type="compositionally biased region" description="Pro residues" evidence="7">
    <location>
        <begin position="194"/>
        <end position="204"/>
    </location>
</feature>
<dbReference type="GO" id="GO:0071031">
    <property type="term" value="P:nuclear mRNA surveillance of mRNA 3'-end processing"/>
    <property type="evidence" value="ECO:0007669"/>
    <property type="project" value="TreeGrafter"/>
</dbReference>
<dbReference type="SMART" id="SM00343">
    <property type="entry name" value="ZnF_C2HC"/>
    <property type="match status" value="5"/>
</dbReference>
<evidence type="ECO:0000256" key="7">
    <source>
        <dbReference type="SAM" id="MobiDB-lite"/>
    </source>
</evidence>
<feature type="domain" description="CCHC-type" evidence="8">
    <location>
        <begin position="464"/>
        <end position="480"/>
    </location>
</feature>
<dbReference type="SUPFAM" id="SSF57756">
    <property type="entry name" value="Retrovirus zinc finger-like domains"/>
    <property type="match status" value="2"/>
</dbReference>
<protein>
    <submittedName>
        <fullName evidence="9">Protein air1</fullName>
    </submittedName>
</protein>
<dbReference type="Proteomes" id="UP000014480">
    <property type="component" value="Unassembled WGS sequence"/>
</dbReference>
<dbReference type="InterPro" id="IPR051644">
    <property type="entry name" value="TRAMP_AT-DNA-binding"/>
</dbReference>
<evidence type="ECO:0000256" key="3">
    <source>
        <dbReference type="ARBA" id="ARBA00022737"/>
    </source>
</evidence>
<dbReference type="GO" id="GO:0031499">
    <property type="term" value="C:TRAMP complex"/>
    <property type="evidence" value="ECO:0007669"/>
    <property type="project" value="TreeGrafter"/>
</dbReference>
<evidence type="ECO:0000313" key="10">
    <source>
        <dbReference type="Proteomes" id="UP000014480"/>
    </source>
</evidence>
<dbReference type="GO" id="GO:0008270">
    <property type="term" value="F:zinc ion binding"/>
    <property type="evidence" value="ECO:0007669"/>
    <property type="project" value="UniProtKB-KW"/>
</dbReference>
<organism evidence="9 10">
    <name type="scientific">Colletotrichum orbiculare (strain 104-T / ATCC 96160 / CBS 514.97 / LARS 414 / MAFF 240422)</name>
    <name type="common">Cucumber anthracnose fungus</name>
    <name type="synonym">Colletotrichum lagenarium</name>
    <dbReference type="NCBI Taxonomy" id="1213857"/>
    <lineage>
        <taxon>Eukaryota</taxon>
        <taxon>Fungi</taxon>
        <taxon>Dikarya</taxon>
        <taxon>Ascomycota</taxon>
        <taxon>Pezizomycotina</taxon>
        <taxon>Sordariomycetes</taxon>
        <taxon>Hypocreomycetidae</taxon>
        <taxon>Glomerellales</taxon>
        <taxon>Glomerellaceae</taxon>
        <taxon>Colletotrichum</taxon>
        <taxon>Colletotrichum orbiculare species complex</taxon>
    </lineage>
</organism>
<dbReference type="GO" id="GO:0071039">
    <property type="term" value="P:nuclear polyadenylation-dependent CUT catabolic process"/>
    <property type="evidence" value="ECO:0007669"/>
    <property type="project" value="TreeGrafter"/>
</dbReference>
<proteinExistence type="predicted"/>
<dbReference type="GO" id="GO:0003723">
    <property type="term" value="F:RNA binding"/>
    <property type="evidence" value="ECO:0007669"/>
    <property type="project" value="TreeGrafter"/>
</dbReference>
<feature type="compositionally biased region" description="Low complexity" evidence="7">
    <location>
        <begin position="157"/>
        <end position="178"/>
    </location>
</feature>
<reference evidence="10" key="2">
    <citation type="journal article" date="2019" name="Mol. Plant Microbe Interact.">
        <title>Genome sequence resources for four phytopathogenic fungi from the Colletotrichum orbiculare species complex.</title>
        <authorList>
            <person name="Gan P."/>
            <person name="Tsushima A."/>
            <person name="Narusaka M."/>
            <person name="Narusaka Y."/>
            <person name="Takano Y."/>
            <person name="Kubo Y."/>
            <person name="Shirasu K."/>
        </authorList>
    </citation>
    <scope>GENOME REANNOTATION</scope>
    <source>
        <strain evidence="10">104-T / ATCC 96160 / CBS 514.97 / LARS 414 / MAFF 240422</strain>
    </source>
</reference>
<dbReference type="GO" id="GO:0071035">
    <property type="term" value="P:nuclear polyadenylation-dependent rRNA catabolic process"/>
    <property type="evidence" value="ECO:0007669"/>
    <property type="project" value="TreeGrafter"/>
</dbReference>
<feature type="compositionally biased region" description="Basic and acidic residues" evidence="7">
    <location>
        <begin position="385"/>
        <end position="398"/>
    </location>
</feature>
<name>N4VBA4_COLOR</name>
<evidence type="ECO:0000313" key="9">
    <source>
        <dbReference type="EMBL" id="TDZ26913.1"/>
    </source>
</evidence>
<keyword evidence="10" id="KW-1185">Reference proteome</keyword>
<dbReference type="HOGENOM" id="CLU_351598_0_0_1"/>
<feature type="compositionally biased region" description="Polar residues" evidence="7">
    <location>
        <begin position="367"/>
        <end position="382"/>
    </location>
</feature>
<evidence type="ECO:0000256" key="1">
    <source>
        <dbReference type="ARBA" id="ARBA00004123"/>
    </source>
</evidence>
<feature type="compositionally biased region" description="Pro residues" evidence="7">
    <location>
        <begin position="669"/>
        <end position="685"/>
    </location>
</feature>
<dbReference type="STRING" id="1213857.N4VBA4"/>
<feature type="compositionally biased region" description="Basic and acidic residues" evidence="7">
    <location>
        <begin position="146"/>
        <end position="156"/>
    </location>
</feature>
<feature type="domain" description="CCHC-type" evidence="8">
    <location>
        <begin position="446"/>
        <end position="462"/>
    </location>
</feature>
<keyword evidence="5" id="KW-0862">Zinc</keyword>
<dbReference type="GO" id="GO:0071038">
    <property type="term" value="P:TRAMP-dependent tRNA surveillance pathway"/>
    <property type="evidence" value="ECO:0007669"/>
    <property type="project" value="TreeGrafter"/>
</dbReference>
<keyword evidence="2" id="KW-0479">Metal-binding</keyword>
<keyword evidence="6" id="KW-0539">Nucleus</keyword>
<feature type="compositionally biased region" description="Low complexity" evidence="7">
    <location>
        <begin position="75"/>
        <end position="88"/>
    </location>
</feature>
<dbReference type="eggNOG" id="KOG4400">
    <property type="taxonomic scope" value="Eukaryota"/>
</dbReference>
<feature type="compositionally biased region" description="Basic residues" evidence="7">
    <location>
        <begin position="767"/>
        <end position="779"/>
    </location>
</feature>
<comment type="subcellular location">
    <subcellularLocation>
        <location evidence="1">Nucleus</location>
    </subcellularLocation>
</comment>
<dbReference type="InterPro" id="IPR036875">
    <property type="entry name" value="Znf_CCHC_sf"/>
</dbReference>
<feature type="compositionally biased region" description="Acidic residues" evidence="7">
    <location>
        <begin position="58"/>
        <end position="74"/>
    </location>
</feature>
<feature type="region of interest" description="Disordered" evidence="7">
    <location>
        <begin position="1"/>
        <end position="232"/>
    </location>
</feature>
<dbReference type="GO" id="GO:0071037">
    <property type="term" value="P:nuclear polyadenylation-dependent snRNA catabolic process"/>
    <property type="evidence" value="ECO:0007669"/>
    <property type="project" value="TreeGrafter"/>
</dbReference>
<evidence type="ECO:0000256" key="2">
    <source>
        <dbReference type="ARBA" id="ARBA00022723"/>
    </source>
</evidence>
<dbReference type="PANTHER" id="PTHR46543">
    <property type="entry name" value="ZINC FINGER CCHC DOMAIN-CONTAINING PROTEIN 7"/>
    <property type="match status" value="1"/>
</dbReference>